<dbReference type="Pfam" id="PF01882">
    <property type="entry name" value="DUF58"/>
    <property type="match status" value="1"/>
</dbReference>
<feature type="transmembrane region" description="Helical" evidence="1">
    <location>
        <begin position="57"/>
        <end position="76"/>
    </location>
</feature>
<sequence length="436" mass="47917">MKHYLERLSVSVLQSANHDFCPNLNRYVYWLKQPFGWCIVAILFSLLVGLSVGPQGYVLASVFLALLVLGTAWPWLSMKGIHCSLALPSGAMKENEPGQFVLGVRNNWPIPVFGVTVEGDFLQGFDPDDDPIAFSLKRIPAFSKTEFPVAITPRRRGVLPAGEVRICNGFPFGLAAVSKPVAEIATTLVWPECETLQGSPPADGSLFNIAGALADRAGNDGESIGIRCYREGDRLRNIHWAQTSRSQKLMVRERQTPSSAISTVLLDLCPDHHSGRGVDSSFEWSIRIAASICFQLHRTNASFRVVCLGLPRNVPHTKGNARGIEPVMRFLASLPTLKMQRESSDLIPKNRPNPSLSNQTFFVCTSDSPVMNSAGARIEQIVIELNGFADSHSELRNGKENRPEKHRHGGFLVTAPRLAASQLEVAWRRSFGHAAG</sequence>
<dbReference type="AlphaFoldDB" id="A0A5B9PEL9"/>
<feature type="domain" description="DUF58" evidence="2">
    <location>
        <begin position="226"/>
        <end position="325"/>
    </location>
</feature>
<protein>
    <recommendedName>
        <fullName evidence="2">DUF58 domain-containing protein</fullName>
    </recommendedName>
</protein>
<evidence type="ECO:0000313" key="4">
    <source>
        <dbReference type="Proteomes" id="UP000322214"/>
    </source>
</evidence>
<evidence type="ECO:0000259" key="2">
    <source>
        <dbReference type="Pfam" id="PF01882"/>
    </source>
</evidence>
<keyword evidence="4" id="KW-1185">Reference proteome</keyword>
<evidence type="ECO:0000256" key="1">
    <source>
        <dbReference type="SAM" id="Phobius"/>
    </source>
</evidence>
<dbReference type="InterPro" id="IPR002881">
    <property type="entry name" value="DUF58"/>
</dbReference>
<evidence type="ECO:0000313" key="3">
    <source>
        <dbReference type="EMBL" id="QEG23949.1"/>
    </source>
</evidence>
<dbReference type="PANTHER" id="PTHR34351:SF1">
    <property type="entry name" value="SLR1927 PROTEIN"/>
    <property type="match status" value="1"/>
</dbReference>
<dbReference type="STRING" id="980251.GCA_001642875_04247"/>
<keyword evidence="1" id="KW-1133">Transmembrane helix</keyword>
<keyword evidence="1" id="KW-0812">Transmembrane</keyword>
<dbReference type="RefSeq" id="WP_075082485.1">
    <property type="nucleotide sequence ID" value="NZ_CP042912.1"/>
</dbReference>
<dbReference type="EMBL" id="CP042912">
    <property type="protein sequence ID" value="QEG23949.1"/>
    <property type="molecule type" value="Genomic_DNA"/>
</dbReference>
<proteinExistence type="predicted"/>
<accession>A0A5B9PEL9</accession>
<dbReference type="Proteomes" id="UP000322214">
    <property type="component" value="Chromosome"/>
</dbReference>
<organism evidence="3 4">
    <name type="scientific">Mariniblastus fucicola</name>
    <dbReference type="NCBI Taxonomy" id="980251"/>
    <lineage>
        <taxon>Bacteria</taxon>
        <taxon>Pseudomonadati</taxon>
        <taxon>Planctomycetota</taxon>
        <taxon>Planctomycetia</taxon>
        <taxon>Pirellulales</taxon>
        <taxon>Pirellulaceae</taxon>
        <taxon>Mariniblastus</taxon>
    </lineage>
</organism>
<dbReference type="OrthoDB" id="261597at2"/>
<dbReference type="KEGG" id="mff:MFFC18_38540"/>
<name>A0A5B9PEL9_9BACT</name>
<reference evidence="3 4" key="1">
    <citation type="submission" date="2019-08" db="EMBL/GenBank/DDBJ databases">
        <title>Deep-cultivation of Planctomycetes and their phenomic and genomic characterization uncovers novel biology.</title>
        <authorList>
            <person name="Wiegand S."/>
            <person name="Jogler M."/>
            <person name="Boedeker C."/>
            <person name="Pinto D."/>
            <person name="Vollmers J."/>
            <person name="Rivas-Marin E."/>
            <person name="Kohn T."/>
            <person name="Peeters S.H."/>
            <person name="Heuer A."/>
            <person name="Rast P."/>
            <person name="Oberbeckmann S."/>
            <person name="Bunk B."/>
            <person name="Jeske O."/>
            <person name="Meyerdierks A."/>
            <person name="Storesund J.E."/>
            <person name="Kallscheuer N."/>
            <person name="Luecker S."/>
            <person name="Lage O.M."/>
            <person name="Pohl T."/>
            <person name="Merkel B.J."/>
            <person name="Hornburger P."/>
            <person name="Mueller R.-W."/>
            <person name="Bruemmer F."/>
            <person name="Labrenz M."/>
            <person name="Spormann A.M."/>
            <person name="Op den Camp H."/>
            <person name="Overmann J."/>
            <person name="Amann R."/>
            <person name="Jetten M.S.M."/>
            <person name="Mascher T."/>
            <person name="Medema M.H."/>
            <person name="Devos D.P."/>
            <person name="Kaster A.-K."/>
            <person name="Ovreas L."/>
            <person name="Rohde M."/>
            <person name="Galperin M.Y."/>
            <person name="Jogler C."/>
        </authorList>
    </citation>
    <scope>NUCLEOTIDE SEQUENCE [LARGE SCALE GENOMIC DNA]</scope>
    <source>
        <strain evidence="3 4">FC18</strain>
    </source>
</reference>
<feature type="transmembrane region" description="Helical" evidence="1">
    <location>
        <begin position="34"/>
        <end position="50"/>
    </location>
</feature>
<dbReference type="PANTHER" id="PTHR34351">
    <property type="entry name" value="SLR1927 PROTEIN-RELATED"/>
    <property type="match status" value="1"/>
</dbReference>
<keyword evidence="1" id="KW-0472">Membrane</keyword>
<gene>
    <name evidence="3" type="ORF">MFFC18_38540</name>
</gene>